<evidence type="ECO:0000256" key="14">
    <source>
        <dbReference type="ARBA" id="ARBA00057668"/>
    </source>
</evidence>
<comment type="caution">
    <text evidence="16">Lacks conserved residue(s) required for the propagation of feature annotation.</text>
</comment>
<evidence type="ECO:0000256" key="19">
    <source>
        <dbReference type="SAM" id="SignalP"/>
    </source>
</evidence>
<dbReference type="InterPro" id="IPR031148">
    <property type="entry name" value="Plexin"/>
</dbReference>
<dbReference type="Gene3D" id="1.10.506.10">
    <property type="entry name" value="GTPase Activation - p120gap, domain 1"/>
    <property type="match status" value="1"/>
</dbReference>
<evidence type="ECO:0000256" key="18">
    <source>
        <dbReference type="SAM" id="Phobius"/>
    </source>
</evidence>
<dbReference type="SMART" id="SM00630">
    <property type="entry name" value="Sema"/>
    <property type="match status" value="1"/>
</dbReference>
<dbReference type="FunFam" id="2.130.10.10:FF:000126">
    <property type="entry name" value="Plexin B1"/>
    <property type="match status" value="1"/>
</dbReference>
<dbReference type="InterPro" id="IPR041362">
    <property type="entry name" value="TIG2_plexin"/>
</dbReference>
<dbReference type="PANTHER" id="PTHR22625">
    <property type="entry name" value="PLEXIN"/>
    <property type="match status" value="1"/>
</dbReference>
<protein>
    <recommendedName>
        <fullName evidence="15">Plexin-B1</fullName>
    </recommendedName>
</protein>
<dbReference type="InterPro" id="IPR046800">
    <property type="entry name" value="Plexin_RBD"/>
</dbReference>
<dbReference type="Pfam" id="PF17960">
    <property type="entry name" value="TIG_plexin"/>
    <property type="match status" value="1"/>
</dbReference>
<evidence type="ECO:0000256" key="6">
    <source>
        <dbReference type="ARBA" id="ARBA00022729"/>
    </source>
</evidence>
<dbReference type="GO" id="GO:0048675">
    <property type="term" value="P:axon extension"/>
    <property type="evidence" value="ECO:0007669"/>
    <property type="project" value="TreeGrafter"/>
</dbReference>
<dbReference type="InterPro" id="IPR002165">
    <property type="entry name" value="Plexin_repeat"/>
</dbReference>
<dbReference type="Pfam" id="PF01833">
    <property type="entry name" value="TIG"/>
    <property type="match status" value="3"/>
</dbReference>
<feature type="compositionally biased region" description="Low complexity" evidence="17">
    <location>
        <begin position="737"/>
        <end position="749"/>
    </location>
</feature>
<dbReference type="Pfam" id="PF20170">
    <property type="entry name" value="Plexin_RBD"/>
    <property type="match status" value="1"/>
</dbReference>
<keyword evidence="22" id="KW-1185">Reference proteome</keyword>
<keyword evidence="12" id="KW-0675">Receptor</keyword>
<name>A0A3Q4I3C5_NEOBR</name>
<evidence type="ECO:0000256" key="5">
    <source>
        <dbReference type="ARBA" id="ARBA00022692"/>
    </source>
</evidence>
<evidence type="ECO:0000313" key="21">
    <source>
        <dbReference type="Ensembl" id="ENSNBRP00000024687.1"/>
    </source>
</evidence>
<dbReference type="Ensembl" id="ENSNBRT00000025336.1">
    <property type="protein sequence ID" value="ENSNBRP00000024687.1"/>
    <property type="gene ID" value="ENSNBRG00000018805.1"/>
</dbReference>
<evidence type="ECO:0000313" key="22">
    <source>
        <dbReference type="Proteomes" id="UP000261580"/>
    </source>
</evidence>
<feature type="compositionally biased region" description="Low complexity" evidence="17">
    <location>
        <begin position="688"/>
        <end position="717"/>
    </location>
</feature>
<feature type="chain" id="PRO_5018617776" description="Plexin-B1" evidence="19">
    <location>
        <begin position="23"/>
        <end position="1980"/>
    </location>
</feature>
<dbReference type="InterPro" id="IPR036352">
    <property type="entry name" value="Semap_dom_sf"/>
</dbReference>
<keyword evidence="4" id="KW-0597">Phosphoprotein</keyword>
<evidence type="ECO:0000256" key="15">
    <source>
        <dbReference type="ARBA" id="ARBA00070678"/>
    </source>
</evidence>
<evidence type="ECO:0000256" key="10">
    <source>
        <dbReference type="ARBA" id="ARBA00023136"/>
    </source>
</evidence>
<dbReference type="SUPFAM" id="SSF81296">
    <property type="entry name" value="E set domains"/>
    <property type="match status" value="3"/>
</dbReference>
<keyword evidence="8 18" id="KW-1133">Transmembrane helix</keyword>
<evidence type="ECO:0000256" key="9">
    <source>
        <dbReference type="ARBA" id="ARBA00023054"/>
    </source>
</evidence>
<keyword evidence="6 19" id="KW-0732">Signal</keyword>
<keyword evidence="11" id="KW-1015">Disulfide bond</keyword>
<evidence type="ECO:0000256" key="11">
    <source>
        <dbReference type="ARBA" id="ARBA00023157"/>
    </source>
</evidence>
<evidence type="ECO:0000256" key="13">
    <source>
        <dbReference type="ARBA" id="ARBA00023180"/>
    </source>
</evidence>
<dbReference type="GeneTree" id="ENSGT01150000286928"/>
<feature type="domain" description="Sema" evidence="20">
    <location>
        <begin position="11"/>
        <end position="469"/>
    </location>
</feature>
<keyword evidence="5 18" id="KW-0812">Transmembrane</keyword>
<evidence type="ECO:0000256" key="4">
    <source>
        <dbReference type="ARBA" id="ARBA00022553"/>
    </source>
</evidence>
<dbReference type="InterPro" id="IPR057533">
    <property type="entry name" value="PSI_Plexin-B"/>
</dbReference>
<dbReference type="Pfam" id="PF18020">
    <property type="entry name" value="TIG_2"/>
    <property type="match status" value="1"/>
</dbReference>
<dbReference type="InterPro" id="IPR008936">
    <property type="entry name" value="Rho_GTPase_activation_prot"/>
</dbReference>
<dbReference type="GO" id="GO:0007162">
    <property type="term" value="P:negative regulation of cell adhesion"/>
    <property type="evidence" value="ECO:0007669"/>
    <property type="project" value="TreeGrafter"/>
</dbReference>
<dbReference type="Gene3D" id="2.60.40.10">
    <property type="entry name" value="Immunoglobulins"/>
    <property type="match status" value="4"/>
</dbReference>
<dbReference type="SMART" id="SM00423">
    <property type="entry name" value="PSI"/>
    <property type="match status" value="3"/>
</dbReference>
<dbReference type="GO" id="GO:0007411">
    <property type="term" value="P:axon guidance"/>
    <property type="evidence" value="ECO:0007669"/>
    <property type="project" value="UniProtKB-ARBA"/>
</dbReference>
<dbReference type="FunFam" id="2.60.40.10:FF:000203">
    <property type="entry name" value="Plexin B2"/>
    <property type="match status" value="1"/>
</dbReference>
<dbReference type="CDD" id="cd12793">
    <property type="entry name" value="RasGAP_plexin_B1"/>
    <property type="match status" value="1"/>
</dbReference>
<evidence type="ECO:0000256" key="2">
    <source>
        <dbReference type="ARBA" id="ARBA00010297"/>
    </source>
</evidence>
<feature type="signal peptide" evidence="19">
    <location>
        <begin position="1"/>
        <end position="22"/>
    </location>
</feature>
<dbReference type="InterPro" id="IPR016201">
    <property type="entry name" value="PSI"/>
</dbReference>
<evidence type="ECO:0000256" key="17">
    <source>
        <dbReference type="SAM" id="MobiDB-lite"/>
    </source>
</evidence>
<dbReference type="Pfam" id="PF01437">
    <property type="entry name" value="PSI"/>
    <property type="match status" value="1"/>
</dbReference>
<dbReference type="GO" id="GO:0008360">
    <property type="term" value="P:regulation of cell shape"/>
    <property type="evidence" value="ECO:0007669"/>
    <property type="project" value="UniProtKB-ARBA"/>
</dbReference>
<dbReference type="FunFam" id="3.10.20.90:FF:000120">
    <property type="entry name" value="Plexin b1a"/>
    <property type="match status" value="1"/>
</dbReference>
<dbReference type="STRING" id="32507.ENSNBRP00000024687"/>
<feature type="region of interest" description="Disordered" evidence="17">
    <location>
        <begin position="666"/>
        <end position="753"/>
    </location>
</feature>
<dbReference type="Bgee" id="ENSNBRG00000018805">
    <property type="expression patterns" value="Expressed in camera-type eye and 2 other cell types or tissues"/>
</dbReference>
<evidence type="ECO:0000256" key="3">
    <source>
        <dbReference type="ARBA" id="ARBA00022475"/>
    </source>
</evidence>
<comment type="subcellular location">
    <subcellularLocation>
        <location evidence="1">Cell membrane</location>
        <topology evidence="1">Single-pass type I membrane protein</topology>
    </subcellularLocation>
</comment>
<dbReference type="InterPro" id="IPR013548">
    <property type="entry name" value="Plexin_cytoplasmic_RasGAP_dom"/>
</dbReference>
<evidence type="ECO:0000259" key="20">
    <source>
        <dbReference type="PROSITE" id="PS51004"/>
    </source>
</evidence>
<feature type="compositionally biased region" description="Low complexity" evidence="17">
    <location>
        <begin position="811"/>
        <end position="826"/>
    </location>
</feature>
<evidence type="ECO:0000256" key="16">
    <source>
        <dbReference type="PROSITE-ProRule" id="PRU00352"/>
    </source>
</evidence>
<dbReference type="PANTHER" id="PTHR22625:SF59">
    <property type="entry name" value="PLEXIN-B1 ISOFORM X1"/>
    <property type="match status" value="1"/>
</dbReference>
<dbReference type="Proteomes" id="UP000261580">
    <property type="component" value="Unassembled WGS sequence"/>
</dbReference>
<comment type="function">
    <text evidence="14">Receptor for SEMA4D. Plays a role in GABAergic synapse development. Mediates SEMA4A- and SEMA4D-dependent inhibitory synapse development. Plays a role in RHOA activation and subsequent changes of the actin cytoskeleton. Plays a role in axon guidance, invasive growth and cell migration.</text>
</comment>
<feature type="region of interest" description="Disordered" evidence="17">
    <location>
        <begin position="796"/>
        <end position="826"/>
    </location>
</feature>
<keyword evidence="9" id="KW-0175">Coiled coil</keyword>
<dbReference type="PROSITE" id="PS51004">
    <property type="entry name" value="SEMA"/>
    <property type="match status" value="1"/>
</dbReference>
<dbReference type="CDD" id="cd01180">
    <property type="entry name" value="IPT_plexin_repeat1"/>
    <property type="match status" value="1"/>
</dbReference>
<evidence type="ECO:0000256" key="8">
    <source>
        <dbReference type="ARBA" id="ARBA00022989"/>
    </source>
</evidence>
<dbReference type="Pfam" id="PF01403">
    <property type="entry name" value="Sema"/>
    <property type="match status" value="1"/>
</dbReference>
<dbReference type="FunFam" id="2.60.40.10:FF:003341">
    <property type="entry name" value="Plexin b1a"/>
    <property type="match status" value="1"/>
</dbReference>
<dbReference type="Pfam" id="PF08337">
    <property type="entry name" value="Plexin_cytopl"/>
    <property type="match status" value="1"/>
</dbReference>
<keyword evidence="3" id="KW-1003">Cell membrane</keyword>
<keyword evidence="10 18" id="KW-0472">Membrane</keyword>
<dbReference type="GO" id="GO:0002116">
    <property type="term" value="C:semaphorin receptor complex"/>
    <property type="evidence" value="ECO:0007669"/>
    <property type="project" value="UniProtKB-ARBA"/>
</dbReference>
<dbReference type="OMA" id="TPYFYET"/>
<dbReference type="InterPro" id="IPR002909">
    <property type="entry name" value="IPT_dom"/>
</dbReference>
<dbReference type="InterPro" id="IPR014756">
    <property type="entry name" value="Ig_E-set"/>
</dbReference>
<dbReference type="Pfam" id="PF24479">
    <property type="entry name" value="PSI_PlexinA-B"/>
    <property type="match status" value="1"/>
</dbReference>
<dbReference type="SMART" id="SM00429">
    <property type="entry name" value="IPT"/>
    <property type="match status" value="3"/>
</dbReference>
<evidence type="ECO:0000256" key="12">
    <source>
        <dbReference type="ARBA" id="ARBA00023170"/>
    </source>
</evidence>
<accession>A0A3Q4I3C5</accession>
<dbReference type="SUPFAM" id="SSF101912">
    <property type="entry name" value="Sema domain"/>
    <property type="match status" value="1"/>
</dbReference>
<dbReference type="GO" id="GO:0030334">
    <property type="term" value="P:regulation of cell migration"/>
    <property type="evidence" value="ECO:0007669"/>
    <property type="project" value="TreeGrafter"/>
</dbReference>
<organism evidence="21 22">
    <name type="scientific">Neolamprologus brichardi</name>
    <name type="common">Fairy cichlid</name>
    <name type="synonym">Lamprologus brichardi</name>
    <dbReference type="NCBI Taxonomy" id="32507"/>
    <lineage>
        <taxon>Eukaryota</taxon>
        <taxon>Metazoa</taxon>
        <taxon>Chordata</taxon>
        <taxon>Craniata</taxon>
        <taxon>Vertebrata</taxon>
        <taxon>Euteleostomi</taxon>
        <taxon>Actinopterygii</taxon>
        <taxon>Neopterygii</taxon>
        <taxon>Teleostei</taxon>
        <taxon>Neoteleostei</taxon>
        <taxon>Acanthomorphata</taxon>
        <taxon>Ovalentaria</taxon>
        <taxon>Cichlomorphae</taxon>
        <taxon>Cichliformes</taxon>
        <taxon>Cichlidae</taxon>
        <taxon>African cichlids</taxon>
        <taxon>Pseudocrenilabrinae</taxon>
        <taxon>Lamprologini</taxon>
        <taxon>Neolamprologus</taxon>
    </lineage>
</organism>
<dbReference type="InterPro" id="IPR015943">
    <property type="entry name" value="WD40/YVTN_repeat-like_dom_sf"/>
</dbReference>
<keyword evidence="7" id="KW-0677">Repeat</keyword>
<dbReference type="InterPro" id="IPR001627">
    <property type="entry name" value="Semap_dom"/>
</dbReference>
<dbReference type="FunFam" id="1.10.506.10:FF:000010">
    <property type="entry name" value="Plexin B1"/>
    <property type="match status" value="1"/>
</dbReference>
<dbReference type="InterPro" id="IPR041019">
    <property type="entry name" value="TIG1_plexin"/>
</dbReference>
<dbReference type="Gene3D" id="3.10.20.90">
    <property type="entry name" value="Phosphatidylinositol 3-kinase Catalytic Subunit, Chain A, domain 1"/>
    <property type="match status" value="1"/>
</dbReference>
<dbReference type="FunFam" id="1.10.506.10:FF:000012">
    <property type="entry name" value="Plexin B1"/>
    <property type="match status" value="1"/>
</dbReference>
<dbReference type="InterPro" id="IPR013783">
    <property type="entry name" value="Ig-like_fold"/>
</dbReference>
<reference evidence="21" key="1">
    <citation type="submission" date="2025-08" db="UniProtKB">
        <authorList>
            <consortium name="Ensembl"/>
        </authorList>
    </citation>
    <scope>IDENTIFICATION</scope>
</reference>
<dbReference type="SUPFAM" id="SSF103575">
    <property type="entry name" value="Plexin repeat"/>
    <property type="match status" value="1"/>
</dbReference>
<dbReference type="Gene3D" id="2.130.10.10">
    <property type="entry name" value="YVTN repeat-like/Quinoprotein amine dehydrogenase"/>
    <property type="match status" value="1"/>
</dbReference>
<evidence type="ECO:0000256" key="7">
    <source>
        <dbReference type="ARBA" id="ARBA00022737"/>
    </source>
</evidence>
<sequence length="1980" mass="219833">MLHGNSTLVLLFILTIFATVYGRSYPCFSRNDTEFQHLVLHPDPSAGTVYVGARDHLFQLDGLDGLRLEQEERTGPVIDSKECLPPVTDTNCPQARRTSNHNKLLLVDPKALELITCGSVHQGTCQKRSLRSVREVLFSTERPVDTQYVAANDPSVSTVGLVVRPSGGDRTVMYVGRGYTASHPPISTRHLSLKPIFSYEETAKLAVAGRLSEYDHHFVTAFTRGTYVYFLFYRRDIKSPSRDYRTYVARVCMEDTSYYSYVEIPLGYADPFSVPLSEQVGHGPGLQGEDLLGVFSTSTSPTNDDPSHESALCIFSLHELDRYINSTRDLCYTKDGRGEGTGEAYIEYEVKSSCANLPVNTLKAYPCGSDHTPSPMANREPLKAKPVWHTSSARLTAVAVSVRDGHSIAFLGDSKGTLHKVYLGRDGTVEVYENTTIHPNSPINSDLLLDQNGGHIYIMTKTTVKKRPVAECGDHLDCQSCLSARDPYCGWCVLEGRCGQRWECQRGSEQGHWLWSFNQTQQCLSIQHLSLYNISRGEETDITVSVEGLPSLQQGEAYSCFFQYTETPALLTTAGVICSTPDASSLPPISHGDDFVMVTLSLRFINVTVAETEFTFYNCSLVQQLSGRRCQGCISSRWGCNWCIHQHVCTHKHVCTEGVTIYNQNFKPPTPTTPTPSRKLTPPPPTVPTATTTTTATTQPPPTETSAPTTTAVPTTTIKVMPPTTPNADSITPIGLPTTSPSVRTSTRVPTEHTEVTTIGFSDVGRTTKGTDEPTRGFSKDQLTDSLNITQRHTVTTLPSSTSHHTDSHSFEPSGGSSSEMSMSASSEECPCVEKVQDSPLLPVNVERKITLVGQYLNLFQDEDLNYECVLDIENKSVVVDASVQPDTAKPSCIHFIFTTIVLSVYFIPSLASVTLFNCSVGRSDCSRCRTADPKYGCVWCGGASSSHCVYQDSCTDEIKHTCPAPVIHFLDPVSGPVEGGTVVTISGSNLGQRAEDIQGSVTVAGVPCNVIHSRYEVSSRIVCETTSSGGEKSEQASVKVMGGGVGLSAQCFHFQNPVLSSIFPHRGPKAGGSSLTITGQALRTGHLNEVSVLIGGIPCSNRTGEHGITVRFGGAERHLKGSVYHYTPNPNITKAAPSKSFLSGGRIITVSGQNLDVVQEPKMRVTLSPRQDHQGPLKRWRRIVPEADCPEGTLCRVKQYESRCTVNSSSLILCPTPAVGPEAINARVKVHFLLDSLHFDFNTVGKEAFRYELNPTLYKLNRNDPSKPYHHKPGSIISVEVSYGNLELEINCTLHCRHDKSCLNVKMGNLNFSLGRVEYDSQTQSTFPQEAQVGVGVGASIVALIVLIIVLIYRRKSKQAMRDYKKVQIQLENLETSVRDRCKKEFTDLMTEMMDMSSDLVGSGIPFLDYRTYAERIFFPGHQESPLRRDLDVPESRRQTVEQGLIQLSNLLNSKLFLTKFIHTLEVQRTFSPRDRAYVASLLTVALHGKLEYFTDILKTLLNDLVEQYVAKNPKLMLRRTESVVEKLLTNWMSICLFTFLRESAGESFYMLFRAIKHQVDKGPVDAVTGKAKYTLNDNRLLREDVEYRTLTLNVVMPAAAASGGTTAQTVPAKVLDCDTITQVKEKLLEQTWKGTSFSQRPHIDSLHLEWRAGVAGHLILSDEDLTSVVQGSWKRLNTLQHYKVPDGATVALVPRNNKHHLHDSHDYMPGEKTPMLDDGEEGGVRLWHLVKASEESELPKHRRGSVREKGGERAKAIPEIYLTRLLSMKGTLQKFVDDLFTAILSTSRPVPLAVKYFFDLLDEQAQQHNIMDPETIHIWKTNSLPLRFWINILKNPQFIFDVQTSDHVDAVLSVIAQTFMDSCTIADHKLGRDSPINKLLYARDIPRYKQMVERYYADIRQTISASDQEMNSALAELSRNYTAEVNCLVALHELYKYINKYYDQIITALEEDCTAQKMQLGYRLQQIAAAVENKVTDL</sequence>
<dbReference type="SUPFAM" id="SSF48350">
    <property type="entry name" value="GTPase activation domain, GAP"/>
    <property type="match status" value="1"/>
</dbReference>
<evidence type="ECO:0000256" key="1">
    <source>
        <dbReference type="ARBA" id="ARBA00004251"/>
    </source>
</evidence>
<dbReference type="GO" id="GO:0050772">
    <property type="term" value="P:positive regulation of axonogenesis"/>
    <property type="evidence" value="ECO:0007669"/>
    <property type="project" value="TreeGrafter"/>
</dbReference>
<dbReference type="GO" id="GO:0005886">
    <property type="term" value="C:plasma membrane"/>
    <property type="evidence" value="ECO:0007669"/>
    <property type="project" value="UniProtKB-SubCell"/>
</dbReference>
<dbReference type="GO" id="GO:0017154">
    <property type="term" value="F:semaphorin receptor activity"/>
    <property type="evidence" value="ECO:0007669"/>
    <property type="project" value="InterPro"/>
</dbReference>
<proteinExistence type="inferred from homology"/>
<dbReference type="Pfam" id="PF24317">
    <property type="entry name" value="PSI_Plexin-B"/>
    <property type="match status" value="1"/>
</dbReference>
<reference evidence="21" key="2">
    <citation type="submission" date="2025-09" db="UniProtKB">
        <authorList>
            <consortium name="Ensembl"/>
        </authorList>
    </citation>
    <scope>IDENTIFICATION</scope>
</reference>
<keyword evidence="13" id="KW-0325">Glycoprotein</keyword>
<comment type="similarity">
    <text evidence="2">Belongs to the plexin family.</text>
</comment>
<feature type="transmembrane region" description="Helical" evidence="18">
    <location>
        <begin position="1334"/>
        <end position="1354"/>
    </location>
</feature>